<dbReference type="Gene3D" id="2.130.10.10">
    <property type="entry name" value="YVTN repeat-like/Quinoprotein amine dehydrogenase"/>
    <property type="match status" value="1"/>
</dbReference>
<dbReference type="Proteomes" id="UP000054826">
    <property type="component" value="Unassembled WGS sequence"/>
</dbReference>
<dbReference type="EMBL" id="JYDV01000086">
    <property type="protein sequence ID" value="KRZ35659.1"/>
    <property type="molecule type" value="Genomic_DNA"/>
</dbReference>
<evidence type="ECO:0000256" key="2">
    <source>
        <dbReference type="ARBA" id="ARBA00022737"/>
    </source>
</evidence>
<evidence type="ECO:0000313" key="4">
    <source>
        <dbReference type="EMBL" id="KRZ35659.1"/>
    </source>
</evidence>
<reference evidence="4 5" key="1">
    <citation type="submission" date="2015-01" db="EMBL/GenBank/DDBJ databases">
        <title>Evolution of Trichinella species and genotypes.</title>
        <authorList>
            <person name="Korhonen P.K."/>
            <person name="Edoardo P."/>
            <person name="Giuseppe L.R."/>
            <person name="Gasser R.B."/>
        </authorList>
    </citation>
    <scope>NUCLEOTIDE SEQUENCE [LARGE SCALE GENOMIC DNA]</scope>
    <source>
        <strain evidence="4">ISS176</strain>
    </source>
</reference>
<dbReference type="GO" id="GO:0003729">
    <property type="term" value="F:mRNA binding"/>
    <property type="evidence" value="ECO:0007669"/>
    <property type="project" value="TreeGrafter"/>
</dbReference>
<dbReference type="Pfam" id="PF00400">
    <property type="entry name" value="WD40"/>
    <property type="match status" value="2"/>
</dbReference>
<protein>
    <submittedName>
        <fullName evidence="4">Pre-mRNA-processing factor 17</fullName>
    </submittedName>
</protein>
<feature type="repeat" description="WD" evidence="3">
    <location>
        <begin position="271"/>
        <end position="305"/>
    </location>
</feature>
<evidence type="ECO:0000256" key="3">
    <source>
        <dbReference type="PROSITE-ProRule" id="PRU00221"/>
    </source>
</evidence>
<dbReference type="PANTHER" id="PTHR43979">
    <property type="entry name" value="PRE-MRNA-PROCESSING FACTOR 17"/>
    <property type="match status" value="1"/>
</dbReference>
<proteinExistence type="predicted"/>
<keyword evidence="2" id="KW-0677">Repeat</keyword>
<name>A0A0V1JKZ9_TRIPS</name>
<sequence>MLNSATLLLVYYFVNMECKDSHYKSLNALECLQNAYNSSSDEQSDDGIEQQQVEKGSFQNVSLHFSKSKGSLAKRNLAPELPYENNSKAVQVVDLKKELQHNAPYDEIFLPLQGPSNPFKSAKQQMLRNTLTGFVEPAHISDFNFENERRTFESYGYAKDPTADVPSDRIIGDVESAAKYNGLTAFETGKRLQTEEKREKLKNYDSSDVQNFTGPWAPYVGEKRRSILHISDTVDYQGRTFMCAPHDEGVNLRADAVPERCYIPKKLIHTWTGHKKGVQVIRWFPSSAHMLLSGSLDCRIKLWEVYRGRRCIRTYMGHRMAVRDLSFNNSGTQFLSTSYDRTIKLWDTETGQCKERFTPGKVAYCVKFNPDDDKQDLFICGMQDKKAIQILYHF</sequence>
<dbReference type="InterPro" id="IPR036322">
    <property type="entry name" value="WD40_repeat_dom_sf"/>
</dbReference>
<dbReference type="PROSITE" id="PS50294">
    <property type="entry name" value="WD_REPEATS_REGION"/>
    <property type="match status" value="2"/>
</dbReference>
<dbReference type="InterPro" id="IPR032847">
    <property type="entry name" value="PRPF17"/>
</dbReference>
<dbReference type="InterPro" id="IPR015943">
    <property type="entry name" value="WD40/YVTN_repeat-like_dom_sf"/>
</dbReference>
<dbReference type="SUPFAM" id="SSF50978">
    <property type="entry name" value="WD40 repeat-like"/>
    <property type="match status" value="1"/>
</dbReference>
<organism evidence="4 5">
    <name type="scientific">Trichinella pseudospiralis</name>
    <name type="common">Parasitic roundworm</name>
    <dbReference type="NCBI Taxonomy" id="6337"/>
    <lineage>
        <taxon>Eukaryota</taxon>
        <taxon>Metazoa</taxon>
        <taxon>Ecdysozoa</taxon>
        <taxon>Nematoda</taxon>
        <taxon>Enoplea</taxon>
        <taxon>Dorylaimia</taxon>
        <taxon>Trichinellida</taxon>
        <taxon>Trichinellidae</taxon>
        <taxon>Trichinella</taxon>
    </lineage>
</organism>
<dbReference type="GO" id="GO:0071013">
    <property type="term" value="C:catalytic step 2 spliceosome"/>
    <property type="evidence" value="ECO:0007669"/>
    <property type="project" value="InterPro"/>
</dbReference>
<dbReference type="PROSITE" id="PS00678">
    <property type="entry name" value="WD_REPEATS_1"/>
    <property type="match status" value="1"/>
</dbReference>
<dbReference type="InterPro" id="IPR019775">
    <property type="entry name" value="WD40_repeat_CS"/>
</dbReference>
<dbReference type="AlphaFoldDB" id="A0A0V1JKZ9"/>
<dbReference type="InterPro" id="IPR001680">
    <property type="entry name" value="WD40_rpt"/>
</dbReference>
<dbReference type="GO" id="GO:0000398">
    <property type="term" value="P:mRNA splicing, via spliceosome"/>
    <property type="evidence" value="ECO:0007669"/>
    <property type="project" value="InterPro"/>
</dbReference>
<evidence type="ECO:0000256" key="1">
    <source>
        <dbReference type="ARBA" id="ARBA00022574"/>
    </source>
</evidence>
<accession>A0A0V1JKZ9</accession>
<gene>
    <name evidence="4" type="primary">CDC40</name>
    <name evidence="4" type="ORF">T4C_10839</name>
</gene>
<feature type="repeat" description="WD" evidence="3">
    <location>
        <begin position="315"/>
        <end position="356"/>
    </location>
</feature>
<dbReference type="SMART" id="SM00320">
    <property type="entry name" value="WD40"/>
    <property type="match status" value="3"/>
</dbReference>
<comment type="caution">
    <text evidence="4">The sequence shown here is derived from an EMBL/GenBank/DDBJ whole genome shotgun (WGS) entry which is preliminary data.</text>
</comment>
<dbReference type="PANTHER" id="PTHR43979:SF1">
    <property type="entry name" value="PRE-MRNA-PROCESSING FACTOR 17"/>
    <property type="match status" value="1"/>
</dbReference>
<evidence type="ECO:0000313" key="5">
    <source>
        <dbReference type="Proteomes" id="UP000054826"/>
    </source>
</evidence>
<keyword evidence="1 3" id="KW-0853">WD repeat</keyword>
<dbReference type="PROSITE" id="PS50082">
    <property type="entry name" value="WD_REPEATS_2"/>
    <property type="match status" value="2"/>
</dbReference>